<keyword evidence="1" id="KW-1133">Transmembrane helix</keyword>
<proteinExistence type="predicted"/>
<keyword evidence="3" id="KW-1185">Reference proteome</keyword>
<protein>
    <submittedName>
        <fullName evidence="2">Uncharacterized protein</fullName>
    </submittedName>
</protein>
<reference evidence="2 3" key="1">
    <citation type="submission" date="2019-11" db="EMBL/GenBank/DDBJ databases">
        <title>Whole genome sequence of Oryza granulata.</title>
        <authorList>
            <person name="Li W."/>
        </authorList>
    </citation>
    <scope>NUCLEOTIDE SEQUENCE [LARGE SCALE GENOMIC DNA]</scope>
    <source>
        <strain evidence="3">cv. Menghai</strain>
        <tissue evidence="2">Leaf</tissue>
    </source>
</reference>
<feature type="transmembrane region" description="Helical" evidence="1">
    <location>
        <begin position="21"/>
        <end position="41"/>
    </location>
</feature>
<keyword evidence="1" id="KW-0812">Transmembrane</keyword>
<dbReference type="EMBL" id="SPHZ02000001">
    <property type="protein sequence ID" value="KAF0933899.1"/>
    <property type="molecule type" value="Genomic_DNA"/>
</dbReference>
<dbReference type="AlphaFoldDB" id="A0A6G1FAL8"/>
<evidence type="ECO:0000313" key="2">
    <source>
        <dbReference type="EMBL" id="KAF0933899.1"/>
    </source>
</evidence>
<evidence type="ECO:0000256" key="1">
    <source>
        <dbReference type="SAM" id="Phobius"/>
    </source>
</evidence>
<dbReference type="Proteomes" id="UP000479710">
    <property type="component" value="Unassembled WGS sequence"/>
</dbReference>
<name>A0A6G1FAL8_9ORYZ</name>
<gene>
    <name evidence="2" type="ORF">E2562_020029</name>
</gene>
<evidence type="ECO:0000313" key="3">
    <source>
        <dbReference type="Proteomes" id="UP000479710"/>
    </source>
</evidence>
<accession>A0A6G1FAL8</accession>
<sequence length="110" mass="12283">MSWSGHASGSLLCRERRTPIMVRRLAGAWSSFISFVLWSLISLCKNSVRLSDKCRIRRVNLPANSERAAAGRKSHTVDAPLSYIVSFTTELNQRTSSLTSSSSLHKDTDR</sequence>
<keyword evidence="1" id="KW-0472">Membrane</keyword>
<comment type="caution">
    <text evidence="2">The sequence shown here is derived from an EMBL/GenBank/DDBJ whole genome shotgun (WGS) entry which is preliminary data.</text>
</comment>
<organism evidence="2 3">
    <name type="scientific">Oryza meyeriana var. granulata</name>
    <dbReference type="NCBI Taxonomy" id="110450"/>
    <lineage>
        <taxon>Eukaryota</taxon>
        <taxon>Viridiplantae</taxon>
        <taxon>Streptophyta</taxon>
        <taxon>Embryophyta</taxon>
        <taxon>Tracheophyta</taxon>
        <taxon>Spermatophyta</taxon>
        <taxon>Magnoliopsida</taxon>
        <taxon>Liliopsida</taxon>
        <taxon>Poales</taxon>
        <taxon>Poaceae</taxon>
        <taxon>BOP clade</taxon>
        <taxon>Oryzoideae</taxon>
        <taxon>Oryzeae</taxon>
        <taxon>Oryzinae</taxon>
        <taxon>Oryza</taxon>
        <taxon>Oryza meyeriana</taxon>
    </lineage>
</organism>